<sequence>MSVAKRLVRPLIALAVAAVAVVGPAVPAQAADNGAWSVTPTPADDSSPTPRSYFVLEGAPGATLTDKVRIRNFTKRALTFSIYGADGYNTTEGGFFALRGLEFPQKDVGAWVTVPVQTVKVAKKTQVDVPITIRIPDNATPGDHVGGIVALNGAVEGTTEADGLEVGLKRAVAARLYLRVSGPTMPAVEVTDIELEHDRGALGWTGSSSGTVSYTVTNTGNLRLSPQSVITLSGLPSRELDAVESAGVVDLLPGQSARLNAEVEGIGPFDRVTTTVTLTTAEGIGDVGETTTWVVPWVLIAVVLALLALGAWWWLHRRAERRRAFEALENAPTLTVSAGR</sequence>
<proteinExistence type="predicted"/>
<dbReference type="AlphaFoldDB" id="A0A2M9BEH7"/>
<dbReference type="OrthoDB" id="4336304at2"/>
<feature type="domain" description="WxL Interacting Protein peptidoglycan binding" evidence="3">
    <location>
        <begin position="37"/>
        <end position="148"/>
    </location>
</feature>
<feature type="signal peptide" evidence="2">
    <location>
        <begin position="1"/>
        <end position="30"/>
    </location>
</feature>
<feature type="chain" id="PRO_5014631083" evidence="2">
    <location>
        <begin position="31"/>
        <end position="340"/>
    </location>
</feature>
<comment type="caution">
    <text evidence="4">The sequence shown here is derived from an EMBL/GenBank/DDBJ whole genome shotgun (WGS) entry which is preliminary data.</text>
</comment>
<dbReference type="RefSeq" id="WP_100414355.1">
    <property type="nucleotide sequence ID" value="NZ_PGEZ01000001.1"/>
</dbReference>
<evidence type="ECO:0000256" key="2">
    <source>
        <dbReference type="SAM" id="SignalP"/>
    </source>
</evidence>
<keyword evidence="1" id="KW-0812">Transmembrane</keyword>
<evidence type="ECO:0000313" key="5">
    <source>
        <dbReference type="Proteomes" id="UP000230842"/>
    </source>
</evidence>
<dbReference type="Pfam" id="PF06030">
    <property type="entry name" value="WxLIP_PGBD"/>
    <property type="match status" value="1"/>
</dbReference>
<keyword evidence="2" id="KW-0732">Signal</keyword>
<dbReference type="Proteomes" id="UP000230842">
    <property type="component" value="Unassembled WGS sequence"/>
</dbReference>
<reference evidence="4 5" key="1">
    <citation type="submission" date="2017-11" db="EMBL/GenBank/DDBJ databases">
        <title>Genomic Encyclopedia of Archaeal and Bacterial Type Strains, Phase II (KMG-II): From Individual Species to Whole Genera.</title>
        <authorList>
            <person name="Goeker M."/>
        </authorList>
    </citation>
    <scope>NUCLEOTIDE SEQUENCE [LARGE SCALE GENOMIC DNA]</scope>
    <source>
        <strain evidence="4 5">DSM 27763</strain>
    </source>
</reference>
<keyword evidence="5" id="KW-1185">Reference proteome</keyword>
<keyword evidence="1" id="KW-1133">Transmembrane helix</keyword>
<evidence type="ECO:0000313" key="4">
    <source>
        <dbReference type="EMBL" id="PJJ56357.1"/>
    </source>
</evidence>
<evidence type="ECO:0000256" key="1">
    <source>
        <dbReference type="SAM" id="Phobius"/>
    </source>
</evidence>
<keyword evidence="1" id="KW-0472">Membrane</keyword>
<name>A0A2M9BEH7_9ACTN</name>
<evidence type="ECO:0000259" key="3">
    <source>
        <dbReference type="Pfam" id="PF06030"/>
    </source>
</evidence>
<protein>
    <submittedName>
        <fullName evidence="4">Uncharacterized protein DUF916</fullName>
    </submittedName>
</protein>
<dbReference type="EMBL" id="PGEZ01000001">
    <property type="protein sequence ID" value="PJJ56357.1"/>
    <property type="molecule type" value="Genomic_DNA"/>
</dbReference>
<gene>
    <name evidence="4" type="ORF">CLV56_0563</name>
</gene>
<dbReference type="InterPro" id="IPR010317">
    <property type="entry name" value="WxLIP_PGBD"/>
</dbReference>
<feature type="transmembrane region" description="Helical" evidence="1">
    <location>
        <begin position="293"/>
        <end position="315"/>
    </location>
</feature>
<accession>A0A2M9BEH7</accession>
<organism evidence="4 5">
    <name type="scientific">Mumia flava</name>
    <dbReference type="NCBI Taxonomy" id="1348852"/>
    <lineage>
        <taxon>Bacteria</taxon>
        <taxon>Bacillati</taxon>
        <taxon>Actinomycetota</taxon>
        <taxon>Actinomycetes</taxon>
        <taxon>Propionibacteriales</taxon>
        <taxon>Nocardioidaceae</taxon>
        <taxon>Mumia</taxon>
    </lineage>
</organism>